<evidence type="ECO:0000256" key="1">
    <source>
        <dbReference type="ARBA" id="ARBA00005578"/>
    </source>
</evidence>
<dbReference type="GO" id="GO:0005829">
    <property type="term" value="C:cytosol"/>
    <property type="evidence" value="ECO:0007669"/>
    <property type="project" value="TreeGrafter"/>
</dbReference>
<evidence type="ECO:0000256" key="2">
    <source>
        <dbReference type="ARBA" id="ARBA00074073"/>
    </source>
</evidence>
<evidence type="ECO:0000256" key="3">
    <source>
        <dbReference type="RuleBase" id="RU003860"/>
    </source>
</evidence>
<dbReference type="PANTHER" id="PTHR46229">
    <property type="entry name" value="BOLA TRANSCRIPTION REGULATOR"/>
    <property type="match status" value="1"/>
</dbReference>
<dbReference type="NCBIfam" id="NF008638">
    <property type="entry name" value="PRK11628.1"/>
    <property type="match status" value="1"/>
</dbReference>
<accession>A0AB39VMR9</accession>
<name>A0AB39VMR9_9GAMM</name>
<dbReference type="EMBL" id="CP165628">
    <property type="protein sequence ID" value="XDU71705.1"/>
    <property type="molecule type" value="Genomic_DNA"/>
</dbReference>
<dbReference type="PANTHER" id="PTHR46229:SF2">
    <property type="entry name" value="BOLA-LIKE PROTEIN 1"/>
    <property type="match status" value="1"/>
</dbReference>
<dbReference type="AlphaFoldDB" id="A0AB39VMR9"/>
<dbReference type="InterPro" id="IPR050961">
    <property type="entry name" value="BolA/IbaG_stress_morph_reg"/>
</dbReference>
<dbReference type="GO" id="GO:0006351">
    <property type="term" value="P:DNA-templated transcription"/>
    <property type="evidence" value="ECO:0007669"/>
    <property type="project" value="TreeGrafter"/>
</dbReference>
<gene>
    <name evidence="4" type="primary">bolA</name>
    <name evidence="4" type="ORF">AB3G37_19595</name>
</gene>
<organism evidence="4">
    <name type="scientific">Rouxiella sp. WC2420</name>
    <dbReference type="NCBI Taxonomy" id="3234145"/>
    <lineage>
        <taxon>Bacteria</taxon>
        <taxon>Pseudomonadati</taxon>
        <taxon>Pseudomonadota</taxon>
        <taxon>Gammaproteobacteria</taxon>
        <taxon>Enterobacterales</taxon>
        <taxon>Yersiniaceae</taxon>
        <taxon>Rouxiella</taxon>
    </lineage>
</organism>
<evidence type="ECO:0000313" key="4">
    <source>
        <dbReference type="EMBL" id="XDU71705.1"/>
    </source>
</evidence>
<reference evidence="4" key="1">
    <citation type="submission" date="2024-07" db="EMBL/GenBank/DDBJ databases">
        <authorList>
            <person name="Biller S.J."/>
        </authorList>
    </citation>
    <scope>NUCLEOTIDE SEQUENCE</scope>
    <source>
        <strain evidence="4">WC2420</strain>
    </source>
</reference>
<dbReference type="InterPro" id="IPR002634">
    <property type="entry name" value="BolA"/>
</dbReference>
<protein>
    <recommendedName>
        <fullName evidence="2">DNA-binding transcriptional regulator BolA</fullName>
    </recommendedName>
</protein>
<dbReference type="Gene3D" id="3.30.300.90">
    <property type="entry name" value="BolA-like"/>
    <property type="match status" value="1"/>
</dbReference>
<dbReference type="SUPFAM" id="SSF82657">
    <property type="entry name" value="BolA-like"/>
    <property type="match status" value="1"/>
</dbReference>
<dbReference type="Pfam" id="PF01722">
    <property type="entry name" value="BolA"/>
    <property type="match status" value="1"/>
</dbReference>
<dbReference type="InterPro" id="IPR036065">
    <property type="entry name" value="BolA-like_sf"/>
</dbReference>
<proteinExistence type="inferred from homology"/>
<dbReference type="GO" id="GO:1990229">
    <property type="term" value="C:iron-sulfur cluster assembly complex"/>
    <property type="evidence" value="ECO:0007669"/>
    <property type="project" value="UniProtKB-ARBA"/>
</dbReference>
<sequence>MIREQIEAKLAAAFEPTHLDVTDESYRHNVPAGSESHFKVVLVSDKFVGERFLQRHRSIYSMLSEELAGSVHALALHTYTLKEWEGLQDTVPASPPCRGAGTLA</sequence>
<comment type="similarity">
    <text evidence="1 3">Belongs to the BolA/IbaG family.</text>
</comment>
<dbReference type="FunFam" id="3.30.300.90:FF:000001">
    <property type="entry name" value="Transcriptional regulator BolA"/>
    <property type="match status" value="1"/>
</dbReference>
<dbReference type="RefSeq" id="WP_369788843.1">
    <property type="nucleotide sequence ID" value="NZ_CP165628.1"/>
</dbReference>
<dbReference type="PIRSF" id="PIRSF003113">
    <property type="entry name" value="BolA"/>
    <property type="match status" value="1"/>
</dbReference>